<accession>A0A919GEK0</accession>
<dbReference type="InterPro" id="IPR024072">
    <property type="entry name" value="DHFR-like_dom_sf"/>
</dbReference>
<dbReference type="InterPro" id="IPR002734">
    <property type="entry name" value="RibDG_C"/>
</dbReference>
<evidence type="ECO:0000256" key="1">
    <source>
        <dbReference type="SAM" id="MobiDB-lite"/>
    </source>
</evidence>
<reference evidence="3" key="2">
    <citation type="submission" date="2020-09" db="EMBL/GenBank/DDBJ databases">
        <authorList>
            <person name="Sun Q."/>
            <person name="Ohkuma M."/>
        </authorList>
    </citation>
    <scope>NUCLEOTIDE SEQUENCE</scope>
    <source>
        <strain evidence="3">JCM 4646</strain>
    </source>
</reference>
<feature type="domain" description="Bacterial bifunctional deaminase-reductase C-terminal" evidence="2">
    <location>
        <begin position="48"/>
        <end position="216"/>
    </location>
</feature>
<reference evidence="3" key="1">
    <citation type="journal article" date="2014" name="Int. J. Syst. Evol. Microbiol.">
        <title>Complete genome sequence of Corynebacterium casei LMG S-19264T (=DSM 44701T), isolated from a smear-ripened cheese.</title>
        <authorList>
            <consortium name="US DOE Joint Genome Institute (JGI-PGF)"/>
            <person name="Walter F."/>
            <person name="Albersmeier A."/>
            <person name="Kalinowski J."/>
            <person name="Ruckert C."/>
        </authorList>
    </citation>
    <scope>NUCLEOTIDE SEQUENCE</scope>
    <source>
        <strain evidence="3">JCM 4646</strain>
    </source>
</reference>
<dbReference type="AlphaFoldDB" id="A0A919GEK0"/>
<evidence type="ECO:0000313" key="4">
    <source>
        <dbReference type="Proteomes" id="UP000617734"/>
    </source>
</evidence>
<evidence type="ECO:0000313" key="3">
    <source>
        <dbReference type="EMBL" id="GHH82515.1"/>
    </source>
</evidence>
<dbReference type="Pfam" id="PF01872">
    <property type="entry name" value="RibD_C"/>
    <property type="match status" value="1"/>
</dbReference>
<dbReference type="Gene3D" id="3.40.430.10">
    <property type="entry name" value="Dihydrofolate Reductase, subunit A"/>
    <property type="match status" value="1"/>
</dbReference>
<gene>
    <name evidence="3" type="ORF">GCM10018781_67570</name>
</gene>
<feature type="region of interest" description="Disordered" evidence="1">
    <location>
        <begin position="231"/>
        <end position="252"/>
    </location>
</feature>
<dbReference type="EMBL" id="BNBO01000059">
    <property type="protein sequence ID" value="GHH82515.1"/>
    <property type="molecule type" value="Genomic_DNA"/>
</dbReference>
<keyword evidence="4" id="KW-1185">Reference proteome</keyword>
<sequence length="252" mass="27140">MLVAAGRWPVRRARLGGAERRLRGFRGPDVLVGPTDQREYGMGLIHIELFSTLDLVAQAPGGPDEDPEGFPFGGWQVPMLDDFAGERIIASYEGTDALLLGRRTYDIFAAYWPGQQEGEIARLFNSIPKYVASRGKPDLSWAGSTQLGTDLAGAVREVRERHEHVKVVGSLNLVQTLLREKLFDRLNLLVHPIVLGVGKKVFDGGAVPTNLTLLEAPVAGPKGSVHLRYGLAGGTPGTGDMTAPDRGLGHTG</sequence>
<organism evidence="3 4">
    <name type="scientific">Kitasatospora indigofera</name>
    <dbReference type="NCBI Taxonomy" id="67307"/>
    <lineage>
        <taxon>Bacteria</taxon>
        <taxon>Bacillati</taxon>
        <taxon>Actinomycetota</taxon>
        <taxon>Actinomycetes</taxon>
        <taxon>Kitasatosporales</taxon>
        <taxon>Streptomycetaceae</taxon>
        <taxon>Kitasatospora</taxon>
    </lineage>
</organism>
<protein>
    <recommendedName>
        <fullName evidence="2">Bacterial bifunctional deaminase-reductase C-terminal domain-containing protein</fullName>
    </recommendedName>
</protein>
<proteinExistence type="predicted"/>
<dbReference type="GO" id="GO:0009231">
    <property type="term" value="P:riboflavin biosynthetic process"/>
    <property type="evidence" value="ECO:0007669"/>
    <property type="project" value="InterPro"/>
</dbReference>
<dbReference type="SUPFAM" id="SSF53597">
    <property type="entry name" value="Dihydrofolate reductase-like"/>
    <property type="match status" value="1"/>
</dbReference>
<name>A0A919GEK0_9ACTN</name>
<evidence type="ECO:0000259" key="2">
    <source>
        <dbReference type="Pfam" id="PF01872"/>
    </source>
</evidence>
<comment type="caution">
    <text evidence="3">The sequence shown here is derived from an EMBL/GenBank/DDBJ whole genome shotgun (WGS) entry which is preliminary data.</text>
</comment>
<dbReference type="Proteomes" id="UP000617734">
    <property type="component" value="Unassembled WGS sequence"/>
</dbReference>
<dbReference type="GO" id="GO:0008703">
    <property type="term" value="F:5-amino-6-(5-phosphoribosylamino)uracil reductase activity"/>
    <property type="evidence" value="ECO:0007669"/>
    <property type="project" value="InterPro"/>
</dbReference>